<protein>
    <submittedName>
        <fullName evidence="3">Uncharacterized protein</fullName>
    </submittedName>
</protein>
<feature type="compositionally biased region" description="Low complexity" evidence="1">
    <location>
        <begin position="128"/>
        <end position="140"/>
    </location>
</feature>
<name>A0A2R3QE51_9BURK</name>
<evidence type="ECO:0000313" key="3">
    <source>
        <dbReference type="EMBL" id="AVO50061.1"/>
    </source>
</evidence>
<feature type="transmembrane region" description="Helical" evidence="2">
    <location>
        <begin position="81"/>
        <end position="101"/>
    </location>
</feature>
<keyword evidence="4" id="KW-1185">Reference proteome</keyword>
<evidence type="ECO:0000256" key="1">
    <source>
        <dbReference type="SAM" id="MobiDB-lite"/>
    </source>
</evidence>
<feature type="region of interest" description="Disordered" evidence="1">
    <location>
        <begin position="128"/>
        <end position="157"/>
    </location>
</feature>
<feature type="region of interest" description="Disordered" evidence="1">
    <location>
        <begin position="169"/>
        <end position="226"/>
    </location>
</feature>
<feature type="transmembrane region" description="Helical" evidence="2">
    <location>
        <begin position="41"/>
        <end position="61"/>
    </location>
</feature>
<gene>
    <name evidence="3" type="ORF">C6568_12975</name>
</gene>
<accession>A0A2R3QE51</accession>
<keyword evidence="2" id="KW-1133">Transmembrane helix</keyword>
<keyword evidence="2" id="KW-0812">Transmembrane</keyword>
<evidence type="ECO:0000313" key="4">
    <source>
        <dbReference type="Proteomes" id="UP000237925"/>
    </source>
</evidence>
<dbReference type="KEGG" id="mela:C6568_12975"/>
<dbReference type="Proteomes" id="UP000237925">
    <property type="component" value="Chromosome"/>
</dbReference>
<feature type="transmembrane region" description="Helical" evidence="2">
    <location>
        <begin position="19"/>
        <end position="36"/>
    </location>
</feature>
<evidence type="ECO:0000256" key="2">
    <source>
        <dbReference type="SAM" id="Phobius"/>
    </source>
</evidence>
<dbReference type="RefSeq" id="WP_106684488.1">
    <property type="nucleotide sequence ID" value="NZ_CP027667.1"/>
</dbReference>
<feature type="compositionally biased region" description="Low complexity" evidence="1">
    <location>
        <begin position="169"/>
        <end position="182"/>
    </location>
</feature>
<organism evidence="3 4">
    <name type="scientific">Melaminivora suipulveris</name>
    <dbReference type="NCBI Taxonomy" id="2109913"/>
    <lineage>
        <taxon>Bacteria</taxon>
        <taxon>Pseudomonadati</taxon>
        <taxon>Pseudomonadota</taxon>
        <taxon>Betaproteobacteria</taxon>
        <taxon>Burkholderiales</taxon>
        <taxon>Comamonadaceae</taxon>
        <taxon>Melaminivora</taxon>
    </lineage>
</organism>
<reference evidence="3 4" key="1">
    <citation type="submission" date="2018-03" db="EMBL/GenBank/DDBJ databases">
        <title>Genome sequencing of Melaminivora sp.</title>
        <authorList>
            <person name="Kim S.-J."/>
            <person name="Heo J."/>
            <person name="Ahn J.-H."/>
            <person name="Kwon S.-W."/>
        </authorList>
    </citation>
    <scope>NUCLEOTIDE SEQUENCE [LARGE SCALE GENOMIC DNA]</scope>
    <source>
        <strain evidence="3 4">SC2-9</strain>
    </source>
</reference>
<sequence>MADEIRRTGSVLRDWLTPYYTLGGVVMFGIGLLTLIDASGWLVRGVGAALLLATFLAWVPHLVRRQRAQKDASAAAADVPIQAPAVLLAITSFFLVGIVLAEAYRAQQQRASVAAAVMNAPAAGGASAENRAPAAAEAAPAPTPPQTAESRPAEPVQLAAPSSITVPAAQVEPEPAPAVATPAPVPPRKPPPGVTAAAPAAAPRATKATPLPSPSERKPATAAPVLTAQQSARCTELLSRFSLGESLQTQDQQFLKTTCH</sequence>
<keyword evidence="2" id="KW-0472">Membrane</keyword>
<dbReference type="EMBL" id="CP027667">
    <property type="protein sequence ID" value="AVO50061.1"/>
    <property type="molecule type" value="Genomic_DNA"/>
</dbReference>
<feature type="compositionally biased region" description="Pro residues" evidence="1">
    <location>
        <begin position="183"/>
        <end position="193"/>
    </location>
</feature>
<dbReference type="AlphaFoldDB" id="A0A2R3QE51"/>
<proteinExistence type="predicted"/>
<dbReference type="OrthoDB" id="9899454at2"/>
<feature type="compositionally biased region" description="Low complexity" evidence="1">
    <location>
        <begin position="194"/>
        <end position="210"/>
    </location>
</feature>